<dbReference type="InterPro" id="IPR038713">
    <property type="entry name" value="Terminase_Gp1_N_sf"/>
</dbReference>
<dbReference type="EMBL" id="MZXV01000026">
    <property type="protein sequence ID" value="PZV38540.1"/>
    <property type="molecule type" value="Genomic_DNA"/>
</dbReference>
<dbReference type="InterPro" id="IPR005335">
    <property type="entry name" value="Terminase_ssu"/>
</dbReference>
<comment type="caution">
    <text evidence="2">The sequence shown here is derived from an EMBL/GenBank/DDBJ whole genome shotgun (WGS) entry which is preliminary data.</text>
</comment>
<evidence type="ECO:0000313" key="3">
    <source>
        <dbReference type="Proteomes" id="UP000248616"/>
    </source>
</evidence>
<dbReference type="Pfam" id="PF03592">
    <property type="entry name" value="Terminase_2"/>
    <property type="match status" value="1"/>
</dbReference>
<sequence length="188" mass="20631">MPLNTRQERFAQNLVAKAMNATAAYKAAGYAAKTDATARAGASELLTNPEVKARVAELQAKASQRNEITVDAILRELDEARLGAMMTNQYGAAVQASLGRAKIAGLITDKAELLTTVLRKPLREPLREPNRQMSLQEWERRFKPTSATQPSQDEPDARPNNAQPPDEIGIAEAIRRSEAARRARSNQP</sequence>
<organism evidence="2 3">
    <name type="scientific">Mesorhizobium kowhaii</name>
    <dbReference type="NCBI Taxonomy" id="1300272"/>
    <lineage>
        <taxon>Bacteria</taxon>
        <taxon>Pseudomonadati</taxon>
        <taxon>Pseudomonadota</taxon>
        <taxon>Alphaproteobacteria</taxon>
        <taxon>Hyphomicrobiales</taxon>
        <taxon>Phyllobacteriaceae</taxon>
        <taxon>Mesorhizobium</taxon>
    </lineage>
</organism>
<reference evidence="3" key="1">
    <citation type="submission" date="2017-03" db="EMBL/GenBank/DDBJ databases">
        <authorList>
            <person name="Safronova V.I."/>
            <person name="Sazanova A.L."/>
            <person name="Chirak E.R."/>
        </authorList>
    </citation>
    <scope>NUCLEOTIDE SEQUENCE [LARGE SCALE GENOMIC DNA]</scope>
    <source>
        <strain evidence="3">Ach-343</strain>
    </source>
</reference>
<dbReference type="RefSeq" id="WP_111544226.1">
    <property type="nucleotide sequence ID" value="NZ_MZXV01000026.1"/>
</dbReference>
<evidence type="ECO:0008006" key="4">
    <source>
        <dbReference type="Google" id="ProtNLM"/>
    </source>
</evidence>
<name>A0A2W7C5V3_9HYPH</name>
<proteinExistence type="predicted"/>
<dbReference type="OrthoDB" id="9813753at2"/>
<protein>
    <recommendedName>
        <fullName evidence="4">Terminase</fullName>
    </recommendedName>
</protein>
<evidence type="ECO:0000313" key="2">
    <source>
        <dbReference type="EMBL" id="PZV38540.1"/>
    </source>
</evidence>
<dbReference type="Gene3D" id="1.10.10.1400">
    <property type="entry name" value="Terminase, small subunit, N-terminal DNA-binding domain, HTH motif"/>
    <property type="match status" value="1"/>
</dbReference>
<accession>A0A2W7C5V3</accession>
<keyword evidence="3" id="KW-1185">Reference proteome</keyword>
<dbReference type="AlphaFoldDB" id="A0A2W7C5V3"/>
<feature type="region of interest" description="Disordered" evidence="1">
    <location>
        <begin position="125"/>
        <end position="188"/>
    </location>
</feature>
<gene>
    <name evidence="2" type="ORF">B5V02_10830</name>
</gene>
<evidence type="ECO:0000256" key="1">
    <source>
        <dbReference type="SAM" id="MobiDB-lite"/>
    </source>
</evidence>
<dbReference type="Proteomes" id="UP000248616">
    <property type="component" value="Unassembled WGS sequence"/>
</dbReference>
<dbReference type="GO" id="GO:0051276">
    <property type="term" value="P:chromosome organization"/>
    <property type="evidence" value="ECO:0007669"/>
    <property type="project" value="InterPro"/>
</dbReference>